<dbReference type="EMBL" id="CP119964">
    <property type="protein sequence ID" value="WFD40597.1"/>
    <property type="molecule type" value="Genomic_DNA"/>
</dbReference>
<dbReference type="SUPFAM" id="SSF48371">
    <property type="entry name" value="ARM repeat"/>
    <property type="match status" value="1"/>
</dbReference>
<dbReference type="Pfam" id="PF06371">
    <property type="entry name" value="Drf_GBD"/>
    <property type="match status" value="1"/>
</dbReference>
<feature type="compositionally biased region" description="Pro residues" evidence="1">
    <location>
        <begin position="505"/>
        <end position="531"/>
    </location>
</feature>
<feature type="region of interest" description="Disordered" evidence="1">
    <location>
        <begin position="426"/>
        <end position="568"/>
    </location>
</feature>
<protein>
    <recommendedName>
        <fullName evidence="2">Formin GTPase-binding domain-containing protein</fullName>
    </recommendedName>
</protein>
<gene>
    <name evidence="3" type="ORF">MJAP1_003585</name>
</gene>
<dbReference type="InterPro" id="IPR016024">
    <property type="entry name" value="ARM-type_fold"/>
</dbReference>
<dbReference type="GO" id="GO:0003779">
    <property type="term" value="F:actin binding"/>
    <property type="evidence" value="ECO:0007669"/>
    <property type="project" value="InterPro"/>
</dbReference>
<feature type="domain" description="Formin GTPase-binding" evidence="2">
    <location>
        <begin position="46"/>
        <end position="206"/>
    </location>
</feature>
<dbReference type="GO" id="GO:0031267">
    <property type="term" value="F:small GTPase binding"/>
    <property type="evidence" value="ECO:0007669"/>
    <property type="project" value="InterPro"/>
</dbReference>
<keyword evidence="4" id="KW-1185">Reference proteome</keyword>
<reference evidence="3" key="1">
    <citation type="submission" date="2023-03" db="EMBL/GenBank/DDBJ databases">
        <title>Mating type loci evolution in Malassezia.</title>
        <authorList>
            <person name="Coelho M.A."/>
        </authorList>
    </citation>
    <scope>NUCLEOTIDE SEQUENCE</scope>
    <source>
        <strain evidence="3">CBS 9431</strain>
    </source>
</reference>
<feature type="compositionally biased region" description="Pro residues" evidence="1">
    <location>
        <begin position="550"/>
        <end position="560"/>
    </location>
</feature>
<evidence type="ECO:0000256" key="1">
    <source>
        <dbReference type="SAM" id="MobiDB-lite"/>
    </source>
</evidence>
<dbReference type="InterPro" id="IPR010473">
    <property type="entry name" value="GTPase-bd"/>
</dbReference>
<sequence>MDQENVPLTPQVRKRGARESAAPKRVARTYTAAKRGIPFAPVNRSLESQMESLSVRPKKRSFFRVVPRARREAPQRRLTPVAGVQQLRAAPAARLPVELVRQVRAALATESDSWVAQYVAAGGYEALHDRLSEILGMEWREEQHDDQLLHELLRCLAALGTLPAGTEAMQKSAPRPFQELAQLLYSKKRPADLDARRLIVKLLLLGTGLAMPQPNVDHAPSVAKAGHAPSGVVYVLSLLHAARPDTSRVAFLPQKVRPMRPFVAELQTLCAEFFWIFCHDHNTIEEYDAIDVQAATRPRVPSGMTGSVESEAMAYVTMHLRLVSTILEALPDDARTQLCADLEEGGMNDVVHMLRKASTEYYPALHVELARLVARMRGPAAAAPSAHRACSPAYGAHRALSPEYGAYRAPETNALDELRALSPDSLCGLGLGRPPNPLDSHRSKALPDAPGQAPGRAVSALDAESSMRAVSASDADTSMRAVPASASPFADAETSMRAVSTSASPAPPPKASPASPVPVPALPLSPTPSAPRPVARVRITSITSERSTYTPPPPTPPSPEPEPEPALGGLALAHLF</sequence>
<dbReference type="Proteomes" id="UP001217754">
    <property type="component" value="Chromosome 7"/>
</dbReference>
<dbReference type="Gene3D" id="1.25.10.10">
    <property type="entry name" value="Leucine-rich Repeat Variant"/>
    <property type="match status" value="1"/>
</dbReference>
<evidence type="ECO:0000259" key="2">
    <source>
        <dbReference type="SMART" id="SM01140"/>
    </source>
</evidence>
<evidence type="ECO:0000313" key="3">
    <source>
        <dbReference type="EMBL" id="WFD40597.1"/>
    </source>
</evidence>
<organism evidence="3 4">
    <name type="scientific">Malassezia japonica</name>
    <dbReference type="NCBI Taxonomy" id="223818"/>
    <lineage>
        <taxon>Eukaryota</taxon>
        <taxon>Fungi</taxon>
        <taxon>Dikarya</taxon>
        <taxon>Basidiomycota</taxon>
        <taxon>Ustilaginomycotina</taxon>
        <taxon>Malasseziomycetes</taxon>
        <taxon>Malasseziales</taxon>
        <taxon>Malasseziaceae</taxon>
        <taxon>Malassezia</taxon>
    </lineage>
</organism>
<feature type="region of interest" description="Disordered" evidence="1">
    <location>
        <begin position="1"/>
        <end position="27"/>
    </location>
</feature>
<accession>A0AAF0F963</accession>
<dbReference type="InterPro" id="IPR011989">
    <property type="entry name" value="ARM-like"/>
</dbReference>
<dbReference type="RefSeq" id="XP_060123494.1">
    <property type="nucleotide sequence ID" value="XM_060267511.1"/>
</dbReference>
<dbReference type="GeneID" id="85227236"/>
<proteinExistence type="predicted"/>
<name>A0AAF0F963_9BASI</name>
<dbReference type="AlphaFoldDB" id="A0AAF0F963"/>
<dbReference type="SMART" id="SM01140">
    <property type="entry name" value="Drf_GBD"/>
    <property type="match status" value="1"/>
</dbReference>
<dbReference type="GO" id="GO:0030036">
    <property type="term" value="P:actin cytoskeleton organization"/>
    <property type="evidence" value="ECO:0007669"/>
    <property type="project" value="InterPro"/>
</dbReference>
<evidence type="ECO:0000313" key="4">
    <source>
        <dbReference type="Proteomes" id="UP001217754"/>
    </source>
</evidence>